<dbReference type="Proteomes" id="UP000320055">
    <property type="component" value="Unassembled WGS sequence"/>
</dbReference>
<keyword evidence="2" id="KW-0808">Transferase</keyword>
<evidence type="ECO:0000313" key="3">
    <source>
        <dbReference type="Proteomes" id="UP000320055"/>
    </source>
</evidence>
<reference evidence="2 3" key="1">
    <citation type="submission" date="2019-01" db="EMBL/GenBank/DDBJ databases">
        <authorList>
            <person name="Brito A."/>
        </authorList>
    </citation>
    <scope>NUCLEOTIDE SEQUENCE [LARGE SCALE GENOMIC DNA]</scope>
    <source>
        <strain evidence="2">1</strain>
    </source>
</reference>
<feature type="domain" description="Glycosyltransferase 2-like" evidence="1">
    <location>
        <begin position="19"/>
        <end position="139"/>
    </location>
</feature>
<keyword evidence="3" id="KW-1185">Reference proteome</keyword>
<dbReference type="Gene3D" id="3.90.550.10">
    <property type="entry name" value="Spore Coat Polysaccharide Biosynthesis Protein SpsA, Chain A"/>
    <property type="match status" value="1"/>
</dbReference>
<organism evidence="2 3">
    <name type="scientific">Hyella patelloides LEGE 07179</name>
    <dbReference type="NCBI Taxonomy" id="945734"/>
    <lineage>
        <taxon>Bacteria</taxon>
        <taxon>Bacillati</taxon>
        <taxon>Cyanobacteriota</taxon>
        <taxon>Cyanophyceae</taxon>
        <taxon>Pleurocapsales</taxon>
        <taxon>Hyellaceae</taxon>
        <taxon>Hyella</taxon>
    </lineage>
</organism>
<gene>
    <name evidence="2" type="ORF">H1P_1060003</name>
</gene>
<dbReference type="Pfam" id="PF00535">
    <property type="entry name" value="Glycos_transf_2"/>
    <property type="match status" value="1"/>
</dbReference>
<dbReference type="RefSeq" id="WP_144868982.1">
    <property type="nucleotide sequence ID" value="NZ_LR213862.1"/>
</dbReference>
<proteinExistence type="predicted"/>
<dbReference type="EMBL" id="CAACVJ010000009">
    <property type="protein sequence ID" value="VEP11472.1"/>
    <property type="molecule type" value="Genomic_DNA"/>
</dbReference>
<dbReference type="SUPFAM" id="SSF53448">
    <property type="entry name" value="Nucleotide-diphospho-sugar transferases"/>
    <property type="match status" value="1"/>
</dbReference>
<sequence>MTLTEQPKVTLIVGPRERFSYARQSLESIYADTEYPFDLVYVDVCSPKPIRQYLEQQAVEKSFKLLHTDYYISPNQSRNVGLRYVLNNMDSKYVVFIENDVVVKRGWLTRAVESAEKTGAAVVGPLTCIGQPEHQVIHNAGGRSYIEEQEKNGKIKRRIRQKAFLTGRAIADVPEEMGLVQCDYVEFHCMLARTAIFIQTGLLDEGMLATREHIDFCFMVTEAGGKIYSDRQSIVTSDTLGIASNKTGLEAWFGKVQLPDFKWSDMSYFMLRWNHEWDKGSLDHLRQKWNLAEDKYFKKRYKGLGSRRRELLIEPLVDRLTFGRGNPWLEEKLIAIEKRINSYLYQRYLKKRERILQQKGADVASLETESLRAVSNNSVLTS</sequence>
<evidence type="ECO:0000259" key="1">
    <source>
        <dbReference type="Pfam" id="PF00535"/>
    </source>
</evidence>
<protein>
    <submittedName>
        <fullName evidence="2">Putative Glycosyl transferase, group 2 family protein</fullName>
    </submittedName>
</protein>
<dbReference type="PANTHER" id="PTHR43179">
    <property type="entry name" value="RHAMNOSYLTRANSFERASE WBBL"/>
    <property type="match status" value="1"/>
</dbReference>
<name>A0A563VJ84_9CYAN</name>
<dbReference type="GO" id="GO:0016740">
    <property type="term" value="F:transferase activity"/>
    <property type="evidence" value="ECO:0007669"/>
    <property type="project" value="UniProtKB-KW"/>
</dbReference>
<dbReference type="OrthoDB" id="452659at2"/>
<dbReference type="InterPro" id="IPR001173">
    <property type="entry name" value="Glyco_trans_2-like"/>
</dbReference>
<accession>A0A563VJ84</accession>
<dbReference type="AlphaFoldDB" id="A0A563VJ84"/>
<evidence type="ECO:0000313" key="2">
    <source>
        <dbReference type="EMBL" id="VEP11472.1"/>
    </source>
</evidence>
<dbReference type="PANTHER" id="PTHR43179:SF7">
    <property type="entry name" value="RHAMNOSYLTRANSFERASE WBBL"/>
    <property type="match status" value="1"/>
</dbReference>
<dbReference type="InterPro" id="IPR029044">
    <property type="entry name" value="Nucleotide-diphossugar_trans"/>
</dbReference>